<dbReference type="RefSeq" id="WP_284376676.1">
    <property type="nucleotide sequence ID" value="NZ_BSNN01000002.1"/>
</dbReference>
<dbReference type="Gene3D" id="3.40.1230.10">
    <property type="entry name" value="MTH938-like"/>
    <property type="match status" value="1"/>
</dbReference>
<dbReference type="PANTHER" id="PTHR21192">
    <property type="entry name" value="NUCLEAR PROTEIN E3-3"/>
    <property type="match status" value="1"/>
</dbReference>
<dbReference type="InterPro" id="IPR007523">
    <property type="entry name" value="NDUFAF3/AAMDC"/>
</dbReference>
<accession>A0ABQ5VTH2</accession>
<organism evidence="1 2">
    <name type="scientific">Amylibacter marinus</name>
    <dbReference type="NCBI Taxonomy" id="1475483"/>
    <lineage>
        <taxon>Bacteria</taxon>
        <taxon>Pseudomonadati</taxon>
        <taxon>Pseudomonadota</taxon>
        <taxon>Alphaproteobacteria</taxon>
        <taxon>Rhodobacterales</taxon>
        <taxon>Paracoccaceae</taxon>
        <taxon>Amylibacter</taxon>
    </lineage>
</organism>
<dbReference type="EMBL" id="BSNN01000002">
    <property type="protein sequence ID" value="GLQ34733.1"/>
    <property type="molecule type" value="Genomic_DNA"/>
</dbReference>
<comment type="caution">
    <text evidence="1">The sequence shown here is derived from an EMBL/GenBank/DDBJ whole genome shotgun (WGS) entry which is preliminary data.</text>
</comment>
<dbReference type="Pfam" id="PF04430">
    <property type="entry name" value="DUF498"/>
    <property type="match status" value="1"/>
</dbReference>
<reference evidence="2" key="1">
    <citation type="journal article" date="2019" name="Int. J. Syst. Evol. Microbiol.">
        <title>The Global Catalogue of Microorganisms (GCM) 10K type strain sequencing project: providing services to taxonomists for standard genome sequencing and annotation.</title>
        <authorList>
            <consortium name="The Broad Institute Genomics Platform"/>
            <consortium name="The Broad Institute Genome Sequencing Center for Infectious Disease"/>
            <person name="Wu L."/>
            <person name="Ma J."/>
        </authorList>
    </citation>
    <scope>NUCLEOTIDE SEQUENCE [LARGE SCALE GENOMIC DNA]</scope>
    <source>
        <strain evidence="2">NBRC 110140</strain>
    </source>
</reference>
<dbReference type="Proteomes" id="UP001156694">
    <property type="component" value="Unassembled WGS sequence"/>
</dbReference>
<dbReference type="CDD" id="cd00248">
    <property type="entry name" value="Mth938-like"/>
    <property type="match status" value="1"/>
</dbReference>
<dbReference type="SUPFAM" id="SSF64076">
    <property type="entry name" value="MTH938-like"/>
    <property type="match status" value="1"/>
</dbReference>
<evidence type="ECO:0000313" key="2">
    <source>
        <dbReference type="Proteomes" id="UP001156694"/>
    </source>
</evidence>
<evidence type="ECO:0000313" key="1">
    <source>
        <dbReference type="EMBL" id="GLQ34733.1"/>
    </source>
</evidence>
<name>A0ABQ5VTH2_9RHOB</name>
<dbReference type="PANTHER" id="PTHR21192:SF2">
    <property type="entry name" value="NADH DEHYDROGENASE [UBIQUINONE] 1 ALPHA SUBCOMPLEX ASSEMBLY FACTOR 3"/>
    <property type="match status" value="1"/>
</dbReference>
<protein>
    <submittedName>
        <fullName evidence="1">Membrane protein</fullName>
    </submittedName>
</protein>
<dbReference type="InterPro" id="IPR036748">
    <property type="entry name" value="MTH938-like_sf"/>
</dbReference>
<proteinExistence type="predicted"/>
<gene>
    <name evidence="1" type="ORF">GCM10007939_10160</name>
</gene>
<keyword evidence="2" id="KW-1185">Reference proteome</keyword>
<sequence>MQVNEITFSNQLPIDAYGPGFFRVDEKVLSGPVFVTPSGVRAWQGLEDFEPLIQSQAHVDVLLIGMGPNLVPLSRALRDALDHAEVPYEIMSSPSACRTFNVLLSEGRRVAVAAIPV</sequence>